<dbReference type="Proteomes" id="UP001209074">
    <property type="component" value="Unassembled WGS sequence"/>
</dbReference>
<name>A0A414XW76_9BACT</name>
<reference evidence="1" key="2">
    <citation type="submission" date="2022-11" db="EMBL/GenBank/DDBJ databases">
        <title>Genomic repertoires linked with pathogenic potency of arthritogenic Prevotella copri isolated from the gut of rheumatoid arthritis patients.</title>
        <authorList>
            <person name="Nii T."/>
            <person name="Maeda Y."/>
            <person name="Motooka D."/>
            <person name="Naito M."/>
            <person name="Matsumoto Y."/>
            <person name="Ogawa T."/>
            <person name="Oguro-Igashira E."/>
            <person name="Kishikawa T."/>
            <person name="Yamashita M."/>
            <person name="Koizumi S."/>
            <person name="Kurakawa T."/>
            <person name="Okumura R."/>
            <person name="Kayama H."/>
            <person name="Murakami M."/>
            <person name="Sakaguchi T."/>
            <person name="Das B."/>
            <person name="Nakamura S."/>
            <person name="Okada Y."/>
            <person name="Kumanogoh A."/>
            <person name="Takeda K."/>
        </authorList>
    </citation>
    <scope>NUCLEOTIDE SEQUENCE</scope>
    <source>
        <strain evidence="1">N016-13</strain>
        <strain evidence="2">RA-N001-16</strain>
    </source>
</reference>
<proteinExistence type="predicted"/>
<dbReference type="AlphaFoldDB" id="A0A414XW76"/>
<evidence type="ECO:0000313" key="2">
    <source>
        <dbReference type="EMBL" id="MCW4165319.1"/>
    </source>
</evidence>
<comment type="caution">
    <text evidence="3">The sequence shown here is derived from an EMBL/GenBank/DDBJ whole genome shotgun (WGS) entry which is preliminary data.</text>
</comment>
<dbReference type="RefSeq" id="WP_118255536.1">
    <property type="nucleotide sequence ID" value="NZ_JAPDUL010000001.1"/>
</dbReference>
<gene>
    <name evidence="3" type="ORF">DW192_13145</name>
    <name evidence="2" type="ORF">ONS98_08845</name>
    <name evidence="1" type="ORF">ONT05_06150</name>
</gene>
<dbReference type="Proteomes" id="UP001209476">
    <property type="component" value="Unassembled WGS sequence"/>
</dbReference>
<dbReference type="EMBL" id="JAPDUS010000008">
    <property type="protein sequence ID" value="MCW4093142.1"/>
    <property type="molecule type" value="Genomic_DNA"/>
</dbReference>
<organism evidence="3 4">
    <name type="scientific">Segatella copri</name>
    <dbReference type="NCBI Taxonomy" id="165179"/>
    <lineage>
        <taxon>Bacteria</taxon>
        <taxon>Pseudomonadati</taxon>
        <taxon>Bacteroidota</taxon>
        <taxon>Bacteroidia</taxon>
        <taxon>Bacteroidales</taxon>
        <taxon>Prevotellaceae</taxon>
        <taxon>Segatella</taxon>
    </lineage>
</organism>
<sequence length="151" mass="17636">MDRWPIFQTLTFREFPFPVERYEEYVDGKLISQGEVHFEIRFKQHNGGIFTKAGLITVNLQNNPIPEKILSKFEFDNCITNNDRLVFYINAEQSNINDAGLSAIGMVMGYSRKKKKYVENEPIIGNVFTIDQKVAKVAFRFVNPDRLIEFY</sequence>
<dbReference type="Proteomes" id="UP000284548">
    <property type="component" value="Unassembled WGS sequence"/>
</dbReference>
<dbReference type="EMBL" id="QRKB01000042">
    <property type="protein sequence ID" value="RHH78139.1"/>
    <property type="molecule type" value="Genomic_DNA"/>
</dbReference>
<dbReference type="EMBL" id="JAPDUM010000001">
    <property type="protein sequence ID" value="MCW4165319.1"/>
    <property type="molecule type" value="Genomic_DNA"/>
</dbReference>
<evidence type="ECO:0000313" key="1">
    <source>
        <dbReference type="EMBL" id="MCW4093142.1"/>
    </source>
</evidence>
<evidence type="ECO:0000313" key="3">
    <source>
        <dbReference type="EMBL" id="RHH78139.1"/>
    </source>
</evidence>
<reference evidence="3 4" key="1">
    <citation type="submission" date="2018-08" db="EMBL/GenBank/DDBJ databases">
        <title>A genome reference for cultivated species of the human gut microbiota.</title>
        <authorList>
            <person name="Zou Y."/>
            <person name="Xue W."/>
            <person name="Luo G."/>
        </authorList>
    </citation>
    <scope>NUCLEOTIDE SEQUENCE [LARGE SCALE GENOMIC DNA]</scope>
    <source>
        <strain evidence="3 4">AM16-54</strain>
    </source>
</reference>
<protein>
    <submittedName>
        <fullName evidence="3">Uncharacterized protein</fullName>
    </submittedName>
</protein>
<accession>A0A414XW76</accession>
<evidence type="ECO:0000313" key="4">
    <source>
        <dbReference type="Proteomes" id="UP000284548"/>
    </source>
</evidence>